<dbReference type="InterPro" id="IPR017517">
    <property type="entry name" value="Maleyloyr_isom"/>
</dbReference>
<dbReference type="Proteomes" id="UP000291469">
    <property type="component" value="Chromosome"/>
</dbReference>
<feature type="domain" description="Mycothiol-dependent maleylpyruvate isomerase metal-binding" evidence="1">
    <location>
        <begin position="9"/>
        <end position="123"/>
    </location>
</feature>
<organism evidence="2 3">
    <name type="scientific">Egibacter rhizosphaerae</name>
    <dbReference type="NCBI Taxonomy" id="1670831"/>
    <lineage>
        <taxon>Bacteria</taxon>
        <taxon>Bacillati</taxon>
        <taxon>Actinomycetota</taxon>
        <taxon>Nitriliruptoria</taxon>
        <taxon>Egibacterales</taxon>
        <taxon>Egibacteraceae</taxon>
        <taxon>Egibacter</taxon>
    </lineage>
</organism>
<dbReference type="RefSeq" id="WP_131153576.1">
    <property type="nucleotide sequence ID" value="NZ_CP036402.1"/>
</dbReference>
<dbReference type="GO" id="GO:0046872">
    <property type="term" value="F:metal ion binding"/>
    <property type="evidence" value="ECO:0007669"/>
    <property type="project" value="InterPro"/>
</dbReference>
<dbReference type="NCBIfam" id="TIGR03083">
    <property type="entry name" value="maleylpyruvate isomerase family mycothiol-dependent enzyme"/>
    <property type="match status" value="1"/>
</dbReference>
<evidence type="ECO:0000313" key="3">
    <source>
        <dbReference type="Proteomes" id="UP000291469"/>
    </source>
</evidence>
<evidence type="ECO:0000313" key="2">
    <source>
        <dbReference type="EMBL" id="QBI18578.1"/>
    </source>
</evidence>
<dbReference type="InterPro" id="IPR017520">
    <property type="entry name" value="CHP03086"/>
</dbReference>
<dbReference type="SUPFAM" id="SSF109854">
    <property type="entry name" value="DinB/YfiT-like putative metalloenzymes"/>
    <property type="match status" value="1"/>
</dbReference>
<reference evidence="2 3" key="1">
    <citation type="submission" date="2019-01" db="EMBL/GenBank/DDBJ databases">
        <title>Egibacter rhizosphaerae EGI 80759T.</title>
        <authorList>
            <person name="Chen D.-D."/>
            <person name="Tian Y."/>
            <person name="Jiao J.-Y."/>
            <person name="Zhang X.-T."/>
            <person name="Zhang Y.-G."/>
            <person name="Zhang Y."/>
            <person name="Xiao M."/>
            <person name="Shu W.-S."/>
            <person name="Li W.-J."/>
        </authorList>
    </citation>
    <scope>NUCLEOTIDE SEQUENCE [LARGE SCALE GENOMIC DNA]</scope>
    <source>
        <strain evidence="2 3">EGI 80759</strain>
    </source>
</reference>
<protein>
    <submittedName>
        <fullName evidence="2">TIGR03086 family protein</fullName>
    </submittedName>
</protein>
<accession>A0A411YBM4</accession>
<sequence length="183" mass="19577">MSEIADRYARLADAFAGTVAGVPADRWANPSPCEGWTARDVVQHVVDAHAMQLGFVGRDLGDVPSVDEDPLGAVRGAKAAVHTDLTDPARATTPLQGLAGETTFEQSVDAFLSFDLVVHRWDLARATGLEERIDTDDVRWAADAAASFGELIRSDGVCGPELTPPPGADEQTRLLAYLGRHAW</sequence>
<dbReference type="OrthoDB" id="5185819at2"/>
<dbReference type="AlphaFoldDB" id="A0A411YBM4"/>
<evidence type="ECO:0000259" key="1">
    <source>
        <dbReference type="Pfam" id="PF11716"/>
    </source>
</evidence>
<dbReference type="NCBIfam" id="TIGR03086">
    <property type="entry name" value="TIGR03086 family metal-binding protein"/>
    <property type="match status" value="1"/>
</dbReference>
<dbReference type="Pfam" id="PF11716">
    <property type="entry name" value="MDMPI_N"/>
    <property type="match status" value="1"/>
</dbReference>
<gene>
    <name evidence="2" type="ORF">ER308_02685</name>
</gene>
<proteinExistence type="predicted"/>
<dbReference type="Gene3D" id="1.20.120.450">
    <property type="entry name" value="dinb family like domain"/>
    <property type="match status" value="1"/>
</dbReference>
<name>A0A411YBM4_9ACTN</name>
<dbReference type="KEGG" id="erz:ER308_02685"/>
<dbReference type="InterPro" id="IPR024344">
    <property type="entry name" value="MDMPI_metal-binding"/>
</dbReference>
<dbReference type="EMBL" id="CP036402">
    <property type="protein sequence ID" value="QBI18578.1"/>
    <property type="molecule type" value="Genomic_DNA"/>
</dbReference>
<dbReference type="InterPro" id="IPR034660">
    <property type="entry name" value="DinB/YfiT-like"/>
</dbReference>
<keyword evidence="3" id="KW-1185">Reference proteome</keyword>